<accession>A0AC61RW59</accession>
<dbReference type="EMBL" id="SRYA01000020">
    <property type="protein sequence ID" value="TGY96078.1"/>
    <property type="molecule type" value="Genomic_DNA"/>
</dbReference>
<sequence>MQKKSEKNLRTCAGSVTLFLALTLTIILSLIFSLLEAARMQALALIARRDLQLRLESVFGQYHVPMWENYHMLFLDGNDEKGQFNLSVLEGIMMEEAALEQKEEGFYQISLKNVEIDRFALATDQNGKLFREQACRAMKEQLAEYAADTIKEFLSQGKNLDKESKEAEEKWKLAQEAAEQAAQSAEKAAEGEQAGGEEAAKGGEKSAVNTGVESPPEQVLPENPMDFVKMWKKSPVLALVVENLSDISGKGISLENNVQNRKKETGNLRKTGEEKLEKLWFLQYLNTYFSCQGGSGTKGCSSHALDYELEYCISGEDTDRQNLEQTVKKLLLLREAGNFATIMQDSGKQALALEMATAAVGFTGIAPLIQAVQIGILLSWSYIESVLDVRCLLAGGKVPLIKEASEWKSDVSLGQKALEKNTEQQEERGFDYREYLQILLLSVKENVLVSRAMDVMEQNIRMLPGENNFSMDHMIQGMETETVSGADSMFLGLITSVKMKDGVYHFNSRQQFFY</sequence>
<keyword evidence="2" id="KW-1185">Reference proteome</keyword>
<reference evidence="1" key="1">
    <citation type="submission" date="2019-04" db="EMBL/GenBank/DDBJ databases">
        <title>Microbes associate with the intestines of laboratory mice.</title>
        <authorList>
            <person name="Navarre W."/>
            <person name="Wong E."/>
            <person name="Huang K."/>
            <person name="Tropini C."/>
            <person name="Ng K."/>
            <person name="Yu B."/>
        </authorList>
    </citation>
    <scope>NUCLEOTIDE SEQUENCE</scope>
    <source>
        <strain evidence="1">NM01_1-7b</strain>
    </source>
</reference>
<proteinExistence type="predicted"/>
<organism evidence="1 2">
    <name type="scientific">Petralouisia muris</name>
    <dbReference type="NCBI Taxonomy" id="3032872"/>
    <lineage>
        <taxon>Bacteria</taxon>
        <taxon>Bacillati</taxon>
        <taxon>Bacillota</taxon>
        <taxon>Clostridia</taxon>
        <taxon>Lachnospirales</taxon>
        <taxon>Lachnospiraceae</taxon>
        <taxon>Petralouisia</taxon>
    </lineage>
</organism>
<gene>
    <name evidence="1" type="ORF">E5329_11440</name>
</gene>
<evidence type="ECO:0000313" key="1">
    <source>
        <dbReference type="EMBL" id="TGY96078.1"/>
    </source>
</evidence>
<protein>
    <submittedName>
        <fullName evidence="1">Uncharacterized protein</fullName>
    </submittedName>
</protein>
<evidence type="ECO:0000313" key="2">
    <source>
        <dbReference type="Proteomes" id="UP000304953"/>
    </source>
</evidence>
<name>A0AC61RW59_9FIRM</name>
<comment type="caution">
    <text evidence="1">The sequence shown here is derived from an EMBL/GenBank/DDBJ whole genome shotgun (WGS) entry which is preliminary data.</text>
</comment>
<dbReference type="Proteomes" id="UP000304953">
    <property type="component" value="Unassembled WGS sequence"/>
</dbReference>